<dbReference type="GO" id="GO:0003677">
    <property type="term" value="F:DNA binding"/>
    <property type="evidence" value="ECO:0007669"/>
    <property type="project" value="InterPro"/>
</dbReference>
<dbReference type="InterPro" id="IPR036768">
    <property type="entry name" value="PolIII_chi_sf"/>
</dbReference>
<gene>
    <name evidence="1" type="ORF">SAMN04488036_101582</name>
</gene>
<dbReference type="InterPro" id="IPR007459">
    <property type="entry name" value="DNA_pol3_chi"/>
</dbReference>
<proteinExistence type="predicted"/>
<dbReference type="NCBIfam" id="NF004347">
    <property type="entry name" value="PRK05728.1-4"/>
    <property type="match status" value="1"/>
</dbReference>
<dbReference type="GO" id="GO:0032298">
    <property type="term" value="P:positive regulation of DNA-templated DNA replication initiation"/>
    <property type="evidence" value="ECO:0007669"/>
    <property type="project" value="TreeGrafter"/>
</dbReference>
<dbReference type="OrthoDB" id="9795973at2"/>
<dbReference type="Pfam" id="PF04364">
    <property type="entry name" value="DNA_pol3_chi"/>
    <property type="match status" value="1"/>
</dbReference>
<evidence type="ECO:0000313" key="1">
    <source>
        <dbReference type="EMBL" id="SFK59581.1"/>
    </source>
</evidence>
<accession>A0A1I4AUL5</accession>
<keyword evidence="2" id="KW-1185">Reference proteome</keyword>
<reference evidence="2" key="1">
    <citation type="submission" date="2016-10" db="EMBL/GenBank/DDBJ databases">
        <authorList>
            <person name="Varghese N."/>
            <person name="Submissions S."/>
        </authorList>
    </citation>
    <scope>NUCLEOTIDE SEQUENCE [LARGE SCALE GENOMIC DNA]</scope>
    <source>
        <strain evidence="2">DSM 28453</strain>
    </source>
</reference>
<dbReference type="RefSeq" id="WP_093320010.1">
    <property type="nucleotide sequence ID" value="NZ_FOSZ01000001.1"/>
</dbReference>
<name>A0A1I4AUL5_9RHOB</name>
<dbReference type="AlphaFoldDB" id="A0A1I4AUL5"/>
<dbReference type="EMBL" id="FOSZ01000001">
    <property type="protein sequence ID" value="SFK59581.1"/>
    <property type="molecule type" value="Genomic_DNA"/>
</dbReference>
<dbReference type="GO" id="GO:0003887">
    <property type="term" value="F:DNA-directed DNA polymerase activity"/>
    <property type="evidence" value="ECO:0007669"/>
    <property type="project" value="InterPro"/>
</dbReference>
<dbReference type="Gene3D" id="3.40.50.10110">
    <property type="entry name" value="DNA polymerase III subunit chi"/>
    <property type="match status" value="1"/>
</dbReference>
<dbReference type="SUPFAM" id="SSF102400">
    <property type="entry name" value="DNA polymerase III chi subunit"/>
    <property type="match status" value="1"/>
</dbReference>
<dbReference type="Proteomes" id="UP000198851">
    <property type="component" value="Unassembled WGS sequence"/>
</dbReference>
<evidence type="ECO:0000313" key="2">
    <source>
        <dbReference type="Proteomes" id="UP000198851"/>
    </source>
</evidence>
<protein>
    <submittedName>
        <fullName evidence="1">DNA polymerase III, chi subunit</fullName>
    </submittedName>
</protein>
<sequence>MGAAYFYHLTQRPMDATLPILLEKARGAGWRIVVRGTDHGRMMWLDEKLWSQGPDSFLAHGVSGGPHDALQPILLTTDVAVPNAATCIMSVDGAVVSAQEVKDAERVCILFDGHDMEAVAYARTQWKTLTDAGCAAQYWSEESGNWQKKAEKEEA</sequence>
<dbReference type="PANTHER" id="PTHR38767">
    <property type="entry name" value="DNA POLYMERASE III SUBUNIT CHI"/>
    <property type="match status" value="1"/>
</dbReference>
<dbReference type="PANTHER" id="PTHR38767:SF1">
    <property type="entry name" value="DNA POLYMERASE III SUBUNIT CHI"/>
    <property type="match status" value="1"/>
</dbReference>
<dbReference type="STRING" id="1280847.SAMN04488036_101582"/>
<dbReference type="GO" id="GO:0006260">
    <property type="term" value="P:DNA replication"/>
    <property type="evidence" value="ECO:0007669"/>
    <property type="project" value="InterPro"/>
</dbReference>
<organism evidence="1 2">
    <name type="scientific">Shimia haliotis</name>
    <dbReference type="NCBI Taxonomy" id="1280847"/>
    <lineage>
        <taxon>Bacteria</taxon>
        <taxon>Pseudomonadati</taxon>
        <taxon>Pseudomonadota</taxon>
        <taxon>Alphaproteobacteria</taxon>
        <taxon>Rhodobacterales</taxon>
        <taxon>Roseobacteraceae</taxon>
    </lineage>
</organism>